<dbReference type="EMBL" id="KZ345852">
    <property type="protein sequence ID" value="PIO71762.1"/>
    <property type="molecule type" value="Genomic_DNA"/>
</dbReference>
<dbReference type="GO" id="GO:0005524">
    <property type="term" value="F:ATP binding"/>
    <property type="evidence" value="ECO:0007669"/>
    <property type="project" value="InterPro"/>
</dbReference>
<gene>
    <name evidence="7" type="ORF">TELCIR_06327</name>
</gene>
<dbReference type="NCBIfam" id="TIGR01351">
    <property type="entry name" value="adk"/>
    <property type="match status" value="1"/>
</dbReference>
<sequence length="269" mass="30219">MAPVQVQPERLEEVIHSPVETFAKGIRTVLLGPPGSGKGTQAPILAEKYQSCHLSTGDLLRAEMTSGSPLGKKIKEYMDDGKLVSDDMVCELVDVNLNKDECKNGFILDGFPRTLDNLLEKRQEPLDAVVEFQIDDSLLERRITGRLFHLASGRSYHTDFNPPKPHLVQEPMKDDVTGEPLVRRSDDNLEALRKRLSVYHSMIFVCRAQVLIRRFVDSVSQTTPLIGYYQKRGIHTAVDASKSMADVSLKIDQIFAKVARREQARVSFV</sequence>
<dbReference type="InterPro" id="IPR027417">
    <property type="entry name" value="P-loop_NTPase"/>
</dbReference>
<dbReference type="InterPro" id="IPR033690">
    <property type="entry name" value="Adenylat_kinase_CS"/>
</dbReference>
<name>A0A2G9UPW6_TELCI</name>
<evidence type="ECO:0000256" key="2">
    <source>
        <dbReference type="ARBA" id="ARBA00022741"/>
    </source>
</evidence>
<keyword evidence="3 5" id="KW-0418">Kinase</keyword>
<dbReference type="SUPFAM" id="SSF52540">
    <property type="entry name" value="P-loop containing nucleoside triphosphate hydrolases"/>
    <property type="match status" value="1"/>
</dbReference>
<dbReference type="AlphaFoldDB" id="A0A2G9UPW6"/>
<evidence type="ECO:0000256" key="3">
    <source>
        <dbReference type="ARBA" id="ARBA00022777"/>
    </source>
</evidence>
<evidence type="ECO:0000256" key="1">
    <source>
        <dbReference type="ARBA" id="ARBA00022679"/>
    </source>
</evidence>
<keyword evidence="8" id="KW-1185">Reference proteome</keyword>
<evidence type="ECO:0000313" key="8">
    <source>
        <dbReference type="Proteomes" id="UP000230423"/>
    </source>
</evidence>
<evidence type="ECO:0000259" key="6">
    <source>
        <dbReference type="Pfam" id="PF05191"/>
    </source>
</evidence>
<keyword evidence="2" id="KW-0547">Nucleotide-binding</keyword>
<evidence type="ECO:0000313" key="7">
    <source>
        <dbReference type="EMBL" id="PIO71762.1"/>
    </source>
</evidence>
<dbReference type="PANTHER" id="PTHR23359">
    <property type="entry name" value="NUCLEOTIDE KINASE"/>
    <property type="match status" value="1"/>
</dbReference>
<dbReference type="FunFam" id="3.40.50.300:FF:000106">
    <property type="entry name" value="Adenylate kinase mitochondrial"/>
    <property type="match status" value="1"/>
</dbReference>
<dbReference type="GO" id="GO:0004017">
    <property type="term" value="F:AMP kinase activity"/>
    <property type="evidence" value="ECO:0007669"/>
    <property type="project" value="InterPro"/>
</dbReference>
<dbReference type="PROSITE" id="PS00113">
    <property type="entry name" value="ADENYLATE_KINASE"/>
    <property type="match status" value="1"/>
</dbReference>
<dbReference type="InterPro" id="IPR007862">
    <property type="entry name" value="Adenylate_kinase_lid-dom"/>
</dbReference>
<dbReference type="HAMAP" id="MF_00235">
    <property type="entry name" value="Adenylate_kinase_Adk"/>
    <property type="match status" value="1"/>
</dbReference>
<keyword evidence="1 5" id="KW-0808">Transferase</keyword>
<dbReference type="OrthoDB" id="439792at2759"/>
<organism evidence="7 8">
    <name type="scientific">Teladorsagia circumcincta</name>
    <name type="common">Brown stomach worm</name>
    <name type="synonym">Ostertagia circumcincta</name>
    <dbReference type="NCBI Taxonomy" id="45464"/>
    <lineage>
        <taxon>Eukaryota</taxon>
        <taxon>Metazoa</taxon>
        <taxon>Ecdysozoa</taxon>
        <taxon>Nematoda</taxon>
        <taxon>Chromadorea</taxon>
        <taxon>Rhabditida</taxon>
        <taxon>Rhabditina</taxon>
        <taxon>Rhabditomorpha</taxon>
        <taxon>Strongyloidea</taxon>
        <taxon>Trichostrongylidae</taxon>
        <taxon>Teladorsagia</taxon>
    </lineage>
</organism>
<dbReference type="Proteomes" id="UP000230423">
    <property type="component" value="Unassembled WGS sequence"/>
</dbReference>
<dbReference type="InterPro" id="IPR006259">
    <property type="entry name" value="Adenyl_kin_sub"/>
</dbReference>
<dbReference type="CDD" id="cd01428">
    <property type="entry name" value="ADK"/>
    <property type="match status" value="1"/>
</dbReference>
<proteinExistence type="inferred from homology"/>
<dbReference type="PRINTS" id="PR00094">
    <property type="entry name" value="ADENYLTKNASE"/>
</dbReference>
<accession>A0A2G9UPW6</accession>
<dbReference type="Pfam" id="PF05191">
    <property type="entry name" value="ADK_lid"/>
    <property type="match status" value="1"/>
</dbReference>
<comment type="similarity">
    <text evidence="5">Belongs to the adenylate kinase family.</text>
</comment>
<dbReference type="Gene3D" id="3.40.50.300">
    <property type="entry name" value="P-loop containing nucleotide triphosphate hydrolases"/>
    <property type="match status" value="1"/>
</dbReference>
<protein>
    <recommendedName>
        <fullName evidence="4">Lethal protein 754</fullName>
    </recommendedName>
</protein>
<reference evidence="7 8" key="1">
    <citation type="submission" date="2015-09" db="EMBL/GenBank/DDBJ databases">
        <title>Draft genome of the parasitic nematode Teladorsagia circumcincta isolate WARC Sus (inbred).</title>
        <authorList>
            <person name="Mitreva M."/>
        </authorList>
    </citation>
    <scope>NUCLEOTIDE SEQUENCE [LARGE SCALE GENOMIC DNA]</scope>
    <source>
        <strain evidence="7 8">S</strain>
    </source>
</reference>
<dbReference type="InterPro" id="IPR000850">
    <property type="entry name" value="Adenylat/UMP-CMP_kin"/>
</dbReference>
<evidence type="ECO:0000256" key="4">
    <source>
        <dbReference type="ARBA" id="ARBA00078453"/>
    </source>
</evidence>
<dbReference type="Pfam" id="PF00406">
    <property type="entry name" value="ADK"/>
    <property type="match status" value="1"/>
</dbReference>
<feature type="domain" description="Adenylate kinase active site lid" evidence="6">
    <location>
        <begin position="146"/>
        <end position="186"/>
    </location>
</feature>
<evidence type="ECO:0000256" key="5">
    <source>
        <dbReference type="RuleBase" id="RU003330"/>
    </source>
</evidence>